<name>S3BBQ6_9BURK</name>
<organism evidence="3 4">
    <name type="scientific">Sutterella wadsworthensis HGA0223</name>
    <dbReference type="NCBI Taxonomy" id="1203554"/>
    <lineage>
        <taxon>Bacteria</taxon>
        <taxon>Pseudomonadati</taxon>
        <taxon>Pseudomonadota</taxon>
        <taxon>Betaproteobacteria</taxon>
        <taxon>Burkholderiales</taxon>
        <taxon>Sutterellaceae</taxon>
        <taxon>Sutterella</taxon>
    </lineage>
</organism>
<evidence type="ECO:0008006" key="5">
    <source>
        <dbReference type="Google" id="ProtNLM"/>
    </source>
</evidence>
<dbReference type="Pfam" id="PF07813">
    <property type="entry name" value="LTXXQ"/>
    <property type="match status" value="1"/>
</dbReference>
<comment type="caution">
    <text evidence="3">The sequence shown here is derived from an EMBL/GenBank/DDBJ whole genome shotgun (WGS) entry which is preliminary data.</text>
</comment>
<evidence type="ECO:0000313" key="4">
    <source>
        <dbReference type="Proteomes" id="UP000014400"/>
    </source>
</evidence>
<accession>S3BBQ6</accession>
<dbReference type="HOGENOM" id="CLU_1383556_0_0_4"/>
<sequence length="197" mass="21165">MNKSTKIISSLAALGALCVGTAAMASPWHNGNCPGAGVPEAQCPIAADGPRADGPRFNKPSRQVDPAVRAARWDAIARMLTIKPEQEAAWKAYTAARDAERTPIAKTDDKKLAVDVQTRLQLRADRAKVRADLLAKSAQARADLLNVLSPEQKYVLEGMEFHHGARMMDRGPYHKGGFDADRGPGPRGPMNAAPCCQ</sequence>
<gene>
    <name evidence="3" type="ORF">HMPREF1476_02049</name>
</gene>
<feature type="compositionally biased region" description="Basic and acidic residues" evidence="1">
    <location>
        <begin position="174"/>
        <end position="184"/>
    </location>
</feature>
<dbReference type="PATRIC" id="fig|1203554.3.peg.2131"/>
<dbReference type="GO" id="GO:0042597">
    <property type="term" value="C:periplasmic space"/>
    <property type="evidence" value="ECO:0007669"/>
    <property type="project" value="InterPro"/>
</dbReference>
<keyword evidence="4" id="KW-1185">Reference proteome</keyword>
<evidence type="ECO:0000256" key="2">
    <source>
        <dbReference type="SAM" id="SignalP"/>
    </source>
</evidence>
<evidence type="ECO:0000256" key="1">
    <source>
        <dbReference type="SAM" id="MobiDB-lite"/>
    </source>
</evidence>
<feature type="chain" id="PRO_5004517727" description="Spy/CpxP family protein refolding chaperone" evidence="2">
    <location>
        <begin position="26"/>
        <end position="197"/>
    </location>
</feature>
<dbReference type="GeneID" id="64062579"/>
<reference evidence="3 4" key="1">
    <citation type="submission" date="2013-04" db="EMBL/GenBank/DDBJ databases">
        <title>The Genome Sequence of Sutterella wadsworthensis HGA0223.</title>
        <authorList>
            <consortium name="The Broad Institute Genomics Platform"/>
            <person name="Earl A."/>
            <person name="Ward D."/>
            <person name="Feldgarden M."/>
            <person name="Gevers D."/>
            <person name="Schmidt T.M."/>
            <person name="Dover J."/>
            <person name="Dai D."/>
            <person name="Walker B."/>
            <person name="Young S."/>
            <person name="Zeng Q."/>
            <person name="Gargeya S."/>
            <person name="Fitzgerald M."/>
            <person name="Haas B."/>
            <person name="Abouelleil A."/>
            <person name="Allen A.W."/>
            <person name="Alvarado L."/>
            <person name="Arachchi H.M."/>
            <person name="Berlin A.M."/>
            <person name="Chapman S.B."/>
            <person name="Gainer-Dewar J."/>
            <person name="Goldberg J."/>
            <person name="Griggs A."/>
            <person name="Gujja S."/>
            <person name="Hansen M."/>
            <person name="Howarth C."/>
            <person name="Imamovic A."/>
            <person name="Ireland A."/>
            <person name="Larimer J."/>
            <person name="McCowan C."/>
            <person name="Murphy C."/>
            <person name="Pearson M."/>
            <person name="Poon T.W."/>
            <person name="Priest M."/>
            <person name="Roberts A."/>
            <person name="Saif S."/>
            <person name="Shea T."/>
            <person name="Sisk P."/>
            <person name="Sykes S."/>
            <person name="Wortman J."/>
            <person name="Nusbaum C."/>
            <person name="Birren B."/>
        </authorList>
    </citation>
    <scope>NUCLEOTIDE SEQUENCE [LARGE SCALE GENOMIC DNA]</scope>
    <source>
        <strain evidence="3 4">HGA0223</strain>
    </source>
</reference>
<evidence type="ECO:0000313" key="3">
    <source>
        <dbReference type="EMBL" id="EPD97906.1"/>
    </source>
</evidence>
<keyword evidence="2" id="KW-0732">Signal</keyword>
<dbReference type="AlphaFoldDB" id="S3BBQ6"/>
<dbReference type="Proteomes" id="UP000014400">
    <property type="component" value="Unassembled WGS sequence"/>
</dbReference>
<dbReference type="STRING" id="1203554.HMPREF1476_02049"/>
<feature type="region of interest" description="Disordered" evidence="1">
    <location>
        <begin position="174"/>
        <end position="197"/>
    </location>
</feature>
<dbReference type="InterPro" id="IPR012899">
    <property type="entry name" value="LTXXQ"/>
</dbReference>
<dbReference type="EMBL" id="ATCF01000030">
    <property type="protein sequence ID" value="EPD97906.1"/>
    <property type="molecule type" value="Genomic_DNA"/>
</dbReference>
<proteinExistence type="predicted"/>
<protein>
    <recommendedName>
        <fullName evidence="5">Spy/CpxP family protein refolding chaperone</fullName>
    </recommendedName>
</protein>
<dbReference type="RefSeq" id="WP_005432119.1">
    <property type="nucleotide sequence ID" value="NZ_KE150481.1"/>
</dbReference>
<feature type="signal peptide" evidence="2">
    <location>
        <begin position="1"/>
        <end position="25"/>
    </location>
</feature>
<dbReference type="eggNOG" id="ENOG502ZJVT">
    <property type="taxonomic scope" value="Bacteria"/>
</dbReference>